<evidence type="ECO:0000313" key="3">
    <source>
        <dbReference type="Proteomes" id="UP000235803"/>
    </source>
</evidence>
<gene>
    <name evidence="2" type="ORF">C1H69_22130</name>
</gene>
<evidence type="ECO:0000313" key="2">
    <source>
        <dbReference type="EMBL" id="PMR72084.1"/>
    </source>
</evidence>
<comment type="caution">
    <text evidence="2">The sequence shown here is derived from an EMBL/GenBank/DDBJ whole genome shotgun (WGS) entry which is preliminary data.</text>
</comment>
<protein>
    <submittedName>
        <fullName evidence="2">Uncharacterized protein</fullName>
    </submittedName>
</protein>
<name>A0A2N7TV67_9GAMM</name>
<evidence type="ECO:0000256" key="1">
    <source>
        <dbReference type="SAM" id="MobiDB-lite"/>
    </source>
</evidence>
<feature type="region of interest" description="Disordered" evidence="1">
    <location>
        <begin position="264"/>
        <end position="283"/>
    </location>
</feature>
<dbReference type="AlphaFoldDB" id="A0A2N7TV67"/>
<reference evidence="2 3" key="1">
    <citation type="submission" date="2018-01" db="EMBL/GenBank/DDBJ databases">
        <title>Halomonas endophytica sp. nov., isolated from storage liquid in the stems of Populus euphratica.</title>
        <authorList>
            <person name="Chen C."/>
        </authorList>
    </citation>
    <scope>NUCLEOTIDE SEQUENCE [LARGE SCALE GENOMIC DNA]</scope>
    <source>
        <strain evidence="2 3">MC28</strain>
    </source>
</reference>
<accession>A0A2N7TV67</accession>
<organism evidence="2 3">
    <name type="scientific">Billgrantia endophytica</name>
    <dbReference type="NCBI Taxonomy" id="2033802"/>
    <lineage>
        <taxon>Bacteria</taxon>
        <taxon>Pseudomonadati</taxon>
        <taxon>Pseudomonadota</taxon>
        <taxon>Gammaproteobacteria</taxon>
        <taxon>Oceanospirillales</taxon>
        <taxon>Halomonadaceae</taxon>
        <taxon>Billgrantia</taxon>
    </lineage>
</organism>
<feature type="compositionally biased region" description="Polar residues" evidence="1">
    <location>
        <begin position="264"/>
        <end position="282"/>
    </location>
</feature>
<dbReference type="EMBL" id="PNRF01000047">
    <property type="protein sequence ID" value="PMR72084.1"/>
    <property type="molecule type" value="Genomic_DNA"/>
</dbReference>
<dbReference type="Proteomes" id="UP000235803">
    <property type="component" value="Unassembled WGS sequence"/>
</dbReference>
<keyword evidence="3" id="KW-1185">Reference proteome</keyword>
<sequence>MTPEKPRSQRLQSEAQGGGEVLAVHRGGSVGHPVGLQHLVQRLPLGQEGERLEGFLGEARRQRFQRALTAESLDPLQQHLRHTQPQQLAVAGLKQRFDGCAGWCLWRRFSPFGGHFLGGGGENLQAAGLRMDIHPVTAGPGVVVFVHPQQHVDVAALGLEYDGAVIVVDADRAQVGIGRGQGLVVEPRRARVFAELGDHGHHLALFATGNSGIGFQELLGQRDGDLAHGSLLSSMFSHSANRSMAASSRVVTTRQSARTCCQPVGRSSSMATATRGPSQASSRVMDCLSGGIQHVQARGGERQAAFGQGGDPLGWQ</sequence>
<proteinExistence type="predicted"/>